<dbReference type="HOGENOM" id="CLU_2794661_0_0_1"/>
<dbReference type="EMBL" id="KN824997">
    <property type="protein sequence ID" value="KIK96238.1"/>
    <property type="molecule type" value="Genomic_DNA"/>
</dbReference>
<reference evidence="1 2" key="1">
    <citation type="submission" date="2014-04" db="EMBL/GenBank/DDBJ databases">
        <authorList>
            <consortium name="DOE Joint Genome Institute"/>
            <person name="Kuo A."/>
            <person name="Kohler A."/>
            <person name="Jargeat P."/>
            <person name="Nagy L.G."/>
            <person name="Floudas D."/>
            <person name="Copeland A."/>
            <person name="Barry K.W."/>
            <person name="Cichocki N."/>
            <person name="Veneault-Fourrey C."/>
            <person name="LaButti K."/>
            <person name="Lindquist E.A."/>
            <person name="Lipzen A."/>
            <person name="Lundell T."/>
            <person name="Morin E."/>
            <person name="Murat C."/>
            <person name="Sun H."/>
            <person name="Tunlid A."/>
            <person name="Henrissat B."/>
            <person name="Grigoriev I.V."/>
            <person name="Hibbett D.S."/>
            <person name="Martin F."/>
            <person name="Nordberg H.P."/>
            <person name="Cantor M.N."/>
            <person name="Hua S.X."/>
        </authorList>
    </citation>
    <scope>NUCLEOTIDE SEQUENCE [LARGE SCALE GENOMIC DNA]</scope>
    <source>
        <strain evidence="1 2">Ve08.2h10</strain>
    </source>
</reference>
<proteinExistence type="predicted"/>
<name>A0A0D0DS94_9AGAM</name>
<gene>
    <name evidence="1" type="ORF">PAXRUDRAFT_826184</name>
</gene>
<protein>
    <submittedName>
        <fullName evidence="1">Uncharacterized protein</fullName>
    </submittedName>
</protein>
<evidence type="ECO:0000313" key="2">
    <source>
        <dbReference type="Proteomes" id="UP000054538"/>
    </source>
</evidence>
<dbReference type="AlphaFoldDB" id="A0A0D0DS94"/>
<sequence>MLGRLTNHAVTWQSHLCSQTFESFSNSLGIWFCDVSEPSTHAARKACIVDSPAQVIRLHGPPLSDMGE</sequence>
<keyword evidence="2" id="KW-1185">Reference proteome</keyword>
<accession>A0A0D0DS94</accession>
<dbReference type="Proteomes" id="UP000054538">
    <property type="component" value="Unassembled WGS sequence"/>
</dbReference>
<reference evidence="2" key="2">
    <citation type="submission" date="2015-01" db="EMBL/GenBank/DDBJ databases">
        <title>Evolutionary Origins and Diversification of the Mycorrhizal Mutualists.</title>
        <authorList>
            <consortium name="DOE Joint Genome Institute"/>
            <consortium name="Mycorrhizal Genomics Consortium"/>
            <person name="Kohler A."/>
            <person name="Kuo A."/>
            <person name="Nagy L.G."/>
            <person name="Floudas D."/>
            <person name="Copeland A."/>
            <person name="Barry K.W."/>
            <person name="Cichocki N."/>
            <person name="Veneault-Fourrey C."/>
            <person name="LaButti K."/>
            <person name="Lindquist E.A."/>
            <person name="Lipzen A."/>
            <person name="Lundell T."/>
            <person name="Morin E."/>
            <person name="Murat C."/>
            <person name="Riley R."/>
            <person name="Ohm R."/>
            <person name="Sun H."/>
            <person name="Tunlid A."/>
            <person name="Henrissat B."/>
            <person name="Grigoriev I.V."/>
            <person name="Hibbett D.S."/>
            <person name="Martin F."/>
        </authorList>
    </citation>
    <scope>NUCLEOTIDE SEQUENCE [LARGE SCALE GENOMIC DNA]</scope>
    <source>
        <strain evidence="2">Ve08.2h10</strain>
    </source>
</reference>
<dbReference type="InParanoid" id="A0A0D0DS94"/>
<evidence type="ECO:0000313" key="1">
    <source>
        <dbReference type="EMBL" id="KIK96238.1"/>
    </source>
</evidence>
<organism evidence="1 2">
    <name type="scientific">Paxillus rubicundulus Ve08.2h10</name>
    <dbReference type="NCBI Taxonomy" id="930991"/>
    <lineage>
        <taxon>Eukaryota</taxon>
        <taxon>Fungi</taxon>
        <taxon>Dikarya</taxon>
        <taxon>Basidiomycota</taxon>
        <taxon>Agaricomycotina</taxon>
        <taxon>Agaricomycetes</taxon>
        <taxon>Agaricomycetidae</taxon>
        <taxon>Boletales</taxon>
        <taxon>Paxilineae</taxon>
        <taxon>Paxillaceae</taxon>
        <taxon>Paxillus</taxon>
    </lineage>
</organism>